<proteinExistence type="predicted"/>
<dbReference type="EMBL" id="JAJEPR010000005">
    <property type="protein sequence ID" value="MCC2189074.1"/>
    <property type="molecule type" value="Genomic_DNA"/>
</dbReference>
<dbReference type="AlphaFoldDB" id="A0AAE3J5H1"/>
<name>A0AAE3J5H1_9FIRM</name>
<evidence type="ECO:0000256" key="2">
    <source>
        <dbReference type="SAM" id="Phobius"/>
    </source>
</evidence>
<evidence type="ECO:0000313" key="3">
    <source>
        <dbReference type="EMBL" id="MCC2189074.1"/>
    </source>
</evidence>
<feature type="region of interest" description="Disordered" evidence="1">
    <location>
        <begin position="28"/>
        <end position="65"/>
    </location>
</feature>
<sequence>MGSQMNTRKKLNSGAYIEGTAVRKLSQYEQAVPEEMPGRHHAPEKRQQTPKRKTSQSRPKTRQKAVARRRARARAFQMNKGYVTFLSIVAVACLFICVNYLKLQAQVTESRKQISRMESSYSDLKLSNDAAYSKAVSSVDLDKIRDIAINELGMVYANQDQIVTYEKQDKDYVRQYEEVPKE</sequence>
<dbReference type="RefSeq" id="WP_227614521.1">
    <property type="nucleotide sequence ID" value="NZ_JAJEPR010000005.1"/>
</dbReference>
<feature type="compositionally biased region" description="Basic residues" evidence="1">
    <location>
        <begin position="39"/>
        <end position="65"/>
    </location>
</feature>
<accession>A0AAE3J5H1</accession>
<keyword evidence="2" id="KW-0812">Transmembrane</keyword>
<keyword evidence="2" id="KW-0472">Membrane</keyword>
<keyword evidence="2" id="KW-1133">Transmembrane helix</keyword>
<organism evidence="3 4">
    <name type="scientific">Fusicatenibacter faecihominis</name>
    <dbReference type="NCBI Taxonomy" id="2881276"/>
    <lineage>
        <taxon>Bacteria</taxon>
        <taxon>Bacillati</taxon>
        <taxon>Bacillota</taxon>
        <taxon>Clostridia</taxon>
        <taxon>Lachnospirales</taxon>
        <taxon>Lachnospiraceae</taxon>
        <taxon>Fusicatenibacter</taxon>
    </lineage>
</organism>
<feature type="transmembrane region" description="Helical" evidence="2">
    <location>
        <begin position="82"/>
        <end position="101"/>
    </location>
</feature>
<dbReference type="Proteomes" id="UP001197875">
    <property type="component" value="Unassembled WGS sequence"/>
</dbReference>
<reference evidence="3 4" key="1">
    <citation type="submission" date="2021-10" db="EMBL/GenBank/DDBJ databases">
        <title>Anaerobic single-cell dispensing facilitates the cultivation of human gut bacteria.</title>
        <authorList>
            <person name="Afrizal A."/>
        </authorList>
    </citation>
    <scope>NUCLEOTIDE SEQUENCE [LARGE SCALE GENOMIC DNA]</scope>
    <source>
        <strain evidence="3 4">CLA-AA-H277</strain>
    </source>
</reference>
<evidence type="ECO:0000256" key="1">
    <source>
        <dbReference type="SAM" id="MobiDB-lite"/>
    </source>
</evidence>
<evidence type="ECO:0008006" key="5">
    <source>
        <dbReference type="Google" id="ProtNLM"/>
    </source>
</evidence>
<evidence type="ECO:0000313" key="4">
    <source>
        <dbReference type="Proteomes" id="UP001197875"/>
    </source>
</evidence>
<gene>
    <name evidence="3" type="ORF">LKD71_04425</name>
</gene>
<keyword evidence="4" id="KW-1185">Reference proteome</keyword>
<protein>
    <recommendedName>
        <fullName evidence="5">Protein required for the initiation of cell division</fullName>
    </recommendedName>
</protein>
<comment type="caution">
    <text evidence="3">The sequence shown here is derived from an EMBL/GenBank/DDBJ whole genome shotgun (WGS) entry which is preliminary data.</text>
</comment>